<keyword evidence="4" id="KW-1185">Reference proteome</keyword>
<sequence>MEPVLRRLLARYNAQRSAQTPFNPWLRLPADGVFEVAGWSPDRGYSDVAARGTVGGFVPGVRAALSMDPLAVPALAASMLAENFASSLHADILTTCGLANTVPAGLLGTGGRPRDHGFPDRVFDAWGRACVVCGWDAGDGTDEGIGVQAAHVQWHCFDGPDTADNGLPLCALHHVCFDRGLWGISEDWTIRVASSVEGGPEVLRGLIDRHSHPLRGEGTLASHHVEWHTTQVLAV</sequence>
<feature type="domain" description="HNH nuclease" evidence="1">
    <location>
        <begin position="130"/>
        <end position="184"/>
    </location>
</feature>
<reference evidence="3 4" key="1">
    <citation type="submission" date="2018-09" db="EMBL/GenBank/DDBJ databases">
        <title>Complete genome sequence of Euzebya sp. DY32-46 isolated from seawater of Pacific Ocean.</title>
        <authorList>
            <person name="Xu L."/>
            <person name="Wu Y.-H."/>
            <person name="Xu X.-W."/>
        </authorList>
    </citation>
    <scope>NUCLEOTIDE SEQUENCE [LARGE SCALE GENOMIC DNA]</scope>
    <source>
        <strain evidence="3 4">DY32-46</strain>
        <plasmid evidence="4">pedy32-46i</plasmid>
    </source>
</reference>
<dbReference type="InterPro" id="IPR003615">
    <property type="entry name" value="HNH_nuc"/>
</dbReference>
<dbReference type="InterPro" id="IPR058813">
    <property type="entry name" value="DNA-SBD_ScoMcrA"/>
</dbReference>
<dbReference type="EMBL" id="CP031166">
    <property type="protein sequence ID" value="AXV09966.1"/>
    <property type="molecule type" value="Genomic_DNA"/>
</dbReference>
<keyword evidence="3" id="KW-0614">Plasmid</keyword>
<dbReference type="AlphaFoldDB" id="A0A346Y669"/>
<geneLocation type="plasmid" evidence="4">
    <name>pedy32-46i</name>
</geneLocation>
<feature type="domain" description="ScoMcrA-like DNA sulfur-binding" evidence="2">
    <location>
        <begin position="5"/>
        <end position="100"/>
    </location>
</feature>
<accession>A0A346Y669</accession>
<proteinExistence type="predicted"/>
<evidence type="ECO:0000313" key="3">
    <source>
        <dbReference type="EMBL" id="AXV09966.1"/>
    </source>
</evidence>
<dbReference type="Pfam" id="PF26340">
    <property type="entry name" value="DNA-SBD_ScoMcrA"/>
    <property type="match status" value="1"/>
</dbReference>
<dbReference type="Proteomes" id="UP000264006">
    <property type="component" value="Plasmid pEDY32-46I"/>
</dbReference>
<dbReference type="Pfam" id="PF13391">
    <property type="entry name" value="HNH_2"/>
    <property type="match status" value="1"/>
</dbReference>
<evidence type="ECO:0000259" key="1">
    <source>
        <dbReference type="Pfam" id="PF13391"/>
    </source>
</evidence>
<name>A0A346Y669_9ACTN</name>
<evidence type="ECO:0000259" key="2">
    <source>
        <dbReference type="Pfam" id="PF26340"/>
    </source>
</evidence>
<evidence type="ECO:0000313" key="4">
    <source>
        <dbReference type="Proteomes" id="UP000264006"/>
    </source>
</evidence>
<gene>
    <name evidence="3" type="ORF">DVS28_b0196</name>
</gene>
<protein>
    <submittedName>
        <fullName evidence="3">Uncharacterized protein</fullName>
    </submittedName>
</protein>
<organism evidence="3 4">
    <name type="scientific">Euzebya pacifica</name>
    <dbReference type="NCBI Taxonomy" id="1608957"/>
    <lineage>
        <taxon>Bacteria</taxon>
        <taxon>Bacillati</taxon>
        <taxon>Actinomycetota</taxon>
        <taxon>Nitriliruptoria</taxon>
        <taxon>Euzebyales</taxon>
    </lineage>
</organism>
<dbReference type="KEGG" id="euz:DVS28_b0196"/>